<dbReference type="Proteomes" id="UP000054270">
    <property type="component" value="Unassembled WGS sequence"/>
</dbReference>
<dbReference type="AlphaFoldDB" id="A0A0D2KTR6"/>
<sequence length="177" mass="19191">MASSTTQPTLDSTLPTVEVVFHAFGLSEVEEEMLVEIIQTLRADHAHAYAVVAEDMRVFLDAQTKAQNAQKAVVNSRLDDLSRKIDALACDVKDVAREVKDVALDVKDVSRDVQALAHDTKTFVEEGVKLRAAAKADAKPEAAKAAEDRRLAAAAQKVKHGELAAVMDKAWSDIQAL</sequence>
<gene>
    <name evidence="1" type="ORF">HYPSUDRAFT_974870</name>
</gene>
<accession>A0A0D2KTR6</accession>
<name>A0A0D2KTR6_HYPSF</name>
<protein>
    <submittedName>
        <fullName evidence="1">Uncharacterized protein</fullName>
    </submittedName>
</protein>
<reference evidence="2" key="1">
    <citation type="submission" date="2014-04" db="EMBL/GenBank/DDBJ databases">
        <title>Evolutionary Origins and Diversification of the Mycorrhizal Mutualists.</title>
        <authorList>
            <consortium name="DOE Joint Genome Institute"/>
            <consortium name="Mycorrhizal Genomics Consortium"/>
            <person name="Kohler A."/>
            <person name="Kuo A."/>
            <person name="Nagy L.G."/>
            <person name="Floudas D."/>
            <person name="Copeland A."/>
            <person name="Barry K.W."/>
            <person name="Cichocki N."/>
            <person name="Veneault-Fourrey C."/>
            <person name="LaButti K."/>
            <person name="Lindquist E.A."/>
            <person name="Lipzen A."/>
            <person name="Lundell T."/>
            <person name="Morin E."/>
            <person name="Murat C."/>
            <person name="Riley R."/>
            <person name="Ohm R."/>
            <person name="Sun H."/>
            <person name="Tunlid A."/>
            <person name="Henrissat B."/>
            <person name="Grigoriev I.V."/>
            <person name="Hibbett D.S."/>
            <person name="Martin F."/>
        </authorList>
    </citation>
    <scope>NUCLEOTIDE SEQUENCE [LARGE SCALE GENOMIC DNA]</scope>
    <source>
        <strain evidence="2">FD-334 SS-4</strain>
    </source>
</reference>
<keyword evidence="2" id="KW-1185">Reference proteome</keyword>
<organism evidence="1 2">
    <name type="scientific">Hypholoma sublateritium (strain FD-334 SS-4)</name>
    <dbReference type="NCBI Taxonomy" id="945553"/>
    <lineage>
        <taxon>Eukaryota</taxon>
        <taxon>Fungi</taxon>
        <taxon>Dikarya</taxon>
        <taxon>Basidiomycota</taxon>
        <taxon>Agaricomycotina</taxon>
        <taxon>Agaricomycetes</taxon>
        <taxon>Agaricomycetidae</taxon>
        <taxon>Agaricales</taxon>
        <taxon>Agaricineae</taxon>
        <taxon>Strophariaceae</taxon>
        <taxon>Hypholoma</taxon>
    </lineage>
</organism>
<dbReference type="EMBL" id="KN817595">
    <property type="protein sequence ID" value="KJA18022.1"/>
    <property type="molecule type" value="Genomic_DNA"/>
</dbReference>
<evidence type="ECO:0000313" key="1">
    <source>
        <dbReference type="EMBL" id="KJA18022.1"/>
    </source>
</evidence>
<evidence type="ECO:0000313" key="2">
    <source>
        <dbReference type="Proteomes" id="UP000054270"/>
    </source>
</evidence>
<proteinExistence type="predicted"/>